<evidence type="ECO:0000256" key="6">
    <source>
        <dbReference type="ARBA" id="ARBA00023316"/>
    </source>
</evidence>
<evidence type="ECO:0000256" key="3">
    <source>
        <dbReference type="ARBA" id="ARBA00022960"/>
    </source>
</evidence>
<comment type="caution">
    <text evidence="7">Lacks conserved residue(s) required for the propagation of feature annotation.</text>
</comment>
<dbReference type="PANTHER" id="PTHR21198">
    <property type="entry name" value="GLUTAMATE RACEMASE"/>
    <property type="match status" value="1"/>
</dbReference>
<dbReference type="EC" id="5.1.1.3" evidence="2 7"/>
<evidence type="ECO:0000256" key="7">
    <source>
        <dbReference type="HAMAP-Rule" id="MF_00258"/>
    </source>
</evidence>
<dbReference type="InParanoid" id="B4CY41"/>
<dbReference type="InterPro" id="IPR015942">
    <property type="entry name" value="Asp/Glu/hydantoin_racemase"/>
</dbReference>
<dbReference type="GO" id="GO:0008881">
    <property type="term" value="F:glutamate racemase activity"/>
    <property type="evidence" value="ECO:0007669"/>
    <property type="project" value="UniProtKB-UniRule"/>
</dbReference>
<dbReference type="InterPro" id="IPR001920">
    <property type="entry name" value="Asp/Glu_race"/>
</dbReference>
<protein>
    <recommendedName>
        <fullName evidence="2 7">Glutamate racemase</fullName>
        <ecNumber evidence="2 7">5.1.1.3</ecNumber>
    </recommendedName>
</protein>
<comment type="catalytic activity">
    <reaction evidence="1 7">
        <text>L-glutamate = D-glutamate</text>
        <dbReference type="Rhea" id="RHEA:12813"/>
        <dbReference type="ChEBI" id="CHEBI:29985"/>
        <dbReference type="ChEBI" id="CHEBI:29986"/>
        <dbReference type="EC" id="5.1.1.3"/>
    </reaction>
</comment>
<dbReference type="NCBIfam" id="TIGR00067">
    <property type="entry name" value="glut_race"/>
    <property type="match status" value="1"/>
</dbReference>
<feature type="active site" description="Proton donor/acceptor" evidence="7">
    <location>
        <position position="195"/>
    </location>
</feature>
<keyword evidence="4 7" id="KW-0573">Peptidoglycan synthesis</keyword>
<accession>B4CY41</accession>
<feature type="binding site" evidence="7">
    <location>
        <begin position="53"/>
        <end position="54"/>
    </location>
    <ligand>
        <name>substrate</name>
    </ligand>
</feature>
<dbReference type="PROSITE" id="PS00924">
    <property type="entry name" value="ASP_GLU_RACEMASE_2"/>
    <property type="match status" value="1"/>
</dbReference>
<dbReference type="STRING" id="497964.CfE428DRAFT_1482"/>
<evidence type="ECO:0000313" key="9">
    <source>
        <dbReference type="Proteomes" id="UP000005824"/>
    </source>
</evidence>
<dbReference type="Gene3D" id="3.40.50.1860">
    <property type="match status" value="2"/>
</dbReference>
<keyword evidence="3 7" id="KW-0133">Cell shape</keyword>
<name>B4CY41_9BACT</name>
<dbReference type="RefSeq" id="WP_006978808.1">
    <property type="nucleotide sequence ID" value="NZ_ABVL01000003.1"/>
</dbReference>
<dbReference type="Pfam" id="PF01177">
    <property type="entry name" value="Asp_Glu_race"/>
    <property type="match status" value="1"/>
</dbReference>
<keyword evidence="5 7" id="KW-0413">Isomerase</keyword>
<dbReference type="GO" id="GO:0008360">
    <property type="term" value="P:regulation of cell shape"/>
    <property type="evidence" value="ECO:0007669"/>
    <property type="project" value="UniProtKB-KW"/>
</dbReference>
<evidence type="ECO:0000256" key="1">
    <source>
        <dbReference type="ARBA" id="ARBA00001602"/>
    </source>
</evidence>
<dbReference type="GO" id="GO:0071555">
    <property type="term" value="P:cell wall organization"/>
    <property type="evidence" value="ECO:0007669"/>
    <property type="project" value="UniProtKB-KW"/>
</dbReference>
<dbReference type="HAMAP" id="MF_00258">
    <property type="entry name" value="Glu_racemase"/>
    <property type="match status" value="1"/>
</dbReference>
<keyword evidence="9" id="KW-1185">Reference proteome</keyword>
<dbReference type="SUPFAM" id="SSF53681">
    <property type="entry name" value="Aspartate/glutamate racemase"/>
    <property type="match status" value="2"/>
</dbReference>
<sequence length="295" mass="32327">MPADFFPNASSPISCPVGVYDSGYGGLTVLRQLRRTLPELDYIYLGDSGRAPYGGRDVDTILDFAEQCVERLFAEGCRVVVVACHTVSCVALRHLQHRYGSAERRILGVTIPAAEAAVNRTRGHIGFVGTARTVASHTFRTEVRKLNAEVKVTEVPAPLLAPIVEEGWEDTEIARLAVQRYLAMFDGVDTLVLGCTHYPLLEREFQELTPAPVQVLNPAPEVAERFRAWRERHPGFAPAGSGRLRFLSSGDAARFAKHGARFLGEPISVVEHIAEQNGRLASSPEDSEPVGQVVR</sequence>
<dbReference type="InterPro" id="IPR004391">
    <property type="entry name" value="Glu_race"/>
</dbReference>
<comment type="pathway">
    <text evidence="7">Cell wall biogenesis; peptidoglycan biosynthesis.</text>
</comment>
<dbReference type="EMBL" id="ABVL01000003">
    <property type="protein sequence ID" value="EDY21189.1"/>
    <property type="molecule type" value="Genomic_DNA"/>
</dbReference>
<evidence type="ECO:0000256" key="4">
    <source>
        <dbReference type="ARBA" id="ARBA00022984"/>
    </source>
</evidence>
<evidence type="ECO:0000256" key="5">
    <source>
        <dbReference type="ARBA" id="ARBA00023235"/>
    </source>
</evidence>
<evidence type="ECO:0000313" key="8">
    <source>
        <dbReference type="EMBL" id="EDY21189.1"/>
    </source>
</evidence>
<feature type="active site" description="Proton donor/acceptor" evidence="7">
    <location>
        <position position="84"/>
    </location>
</feature>
<gene>
    <name evidence="7" type="primary">murI</name>
    <name evidence="8" type="ORF">CfE428DRAFT_1482</name>
</gene>
<feature type="binding site" evidence="7">
    <location>
        <begin position="21"/>
        <end position="22"/>
    </location>
    <ligand>
        <name>substrate</name>
    </ligand>
</feature>
<organism evidence="8 9">
    <name type="scientific">Chthoniobacter flavus Ellin428</name>
    <dbReference type="NCBI Taxonomy" id="497964"/>
    <lineage>
        <taxon>Bacteria</taxon>
        <taxon>Pseudomonadati</taxon>
        <taxon>Verrucomicrobiota</taxon>
        <taxon>Spartobacteria</taxon>
        <taxon>Chthoniobacterales</taxon>
        <taxon>Chthoniobacteraceae</taxon>
        <taxon>Chthoniobacter</taxon>
    </lineage>
</organism>
<keyword evidence="6 7" id="KW-0961">Cell wall biogenesis/degradation</keyword>
<proteinExistence type="inferred from homology"/>
<dbReference type="AlphaFoldDB" id="B4CY41"/>
<comment type="similarity">
    <text evidence="7">Belongs to the aspartate/glutamate racemases family.</text>
</comment>
<dbReference type="InterPro" id="IPR033134">
    <property type="entry name" value="Asp/Glu_racemase_AS_2"/>
</dbReference>
<dbReference type="FunCoup" id="B4CY41">
    <property type="interactions" value="238"/>
</dbReference>
<dbReference type="Proteomes" id="UP000005824">
    <property type="component" value="Unassembled WGS sequence"/>
</dbReference>
<comment type="function">
    <text evidence="7">Provides the (R)-glutamate required for cell wall biosynthesis.</text>
</comment>
<evidence type="ECO:0000256" key="2">
    <source>
        <dbReference type="ARBA" id="ARBA00013090"/>
    </source>
</evidence>
<dbReference type="UniPathway" id="UPA00219"/>
<comment type="caution">
    <text evidence="8">The sequence shown here is derived from an EMBL/GenBank/DDBJ whole genome shotgun (WGS) entry which is preliminary data.</text>
</comment>
<dbReference type="GO" id="GO:0009252">
    <property type="term" value="P:peptidoglycan biosynthetic process"/>
    <property type="evidence" value="ECO:0007669"/>
    <property type="project" value="UniProtKB-UniRule"/>
</dbReference>
<dbReference type="eggNOG" id="COG0796">
    <property type="taxonomic scope" value="Bacteria"/>
</dbReference>
<reference evidence="8 9" key="1">
    <citation type="journal article" date="2011" name="J. Bacteriol.">
        <title>Genome sequence of Chthoniobacter flavus Ellin428, an aerobic heterotrophic soil bacterium.</title>
        <authorList>
            <person name="Kant R."/>
            <person name="van Passel M.W."/>
            <person name="Palva A."/>
            <person name="Lucas S."/>
            <person name="Lapidus A."/>
            <person name="Glavina Del Rio T."/>
            <person name="Dalin E."/>
            <person name="Tice H."/>
            <person name="Bruce D."/>
            <person name="Goodwin L."/>
            <person name="Pitluck S."/>
            <person name="Larimer F.W."/>
            <person name="Land M.L."/>
            <person name="Hauser L."/>
            <person name="Sangwan P."/>
            <person name="de Vos W.M."/>
            <person name="Janssen P.H."/>
            <person name="Smidt H."/>
        </authorList>
    </citation>
    <scope>NUCLEOTIDE SEQUENCE [LARGE SCALE GENOMIC DNA]</scope>
    <source>
        <strain evidence="8 9">Ellin428</strain>
    </source>
</reference>
<dbReference type="PANTHER" id="PTHR21198:SF2">
    <property type="entry name" value="GLUTAMATE RACEMASE"/>
    <property type="match status" value="1"/>
</dbReference>
<feature type="binding site" evidence="7">
    <location>
        <begin position="196"/>
        <end position="197"/>
    </location>
    <ligand>
        <name>substrate</name>
    </ligand>
</feature>